<evidence type="ECO:0000313" key="13">
    <source>
        <dbReference type="EMBL" id="ADV65404.1"/>
    </source>
</evidence>
<dbReference type="GO" id="GO:0046872">
    <property type="term" value="F:metal ion binding"/>
    <property type="evidence" value="ECO:0007669"/>
    <property type="project" value="UniProtKB-KW"/>
</dbReference>
<proteinExistence type="inferred from homology"/>
<keyword evidence="8" id="KW-0067">ATP-binding</keyword>
<dbReference type="SMART" id="SM00090">
    <property type="entry name" value="RIO"/>
    <property type="match status" value="1"/>
</dbReference>
<dbReference type="RefSeq" id="WP_013562626.1">
    <property type="nucleotide sequence ID" value="NC_014961.1"/>
</dbReference>
<evidence type="ECO:0000259" key="12">
    <source>
        <dbReference type="PROSITE" id="PS50011"/>
    </source>
</evidence>
<evidence type="ECO:0000256" key="8">
    <source>
        <dbReference type="ARBA" id="ARBA00022840"/>
    </source>
</evidence>
<dbReference type="EMBL" id="CP002363">
    <property type="protein sequence ID" value="ADV65404.1"/>
    <property type="molecule type" value="Genomic_DNA"/>
</dbReference>
<dbReference type="Pfam" id="PF01163">
    <property type="entry name" value="RIO1"/>
    <property type="match status" value="1"/>
</dbReference>
<evidence type="ECO:0000256" key="3">
    <source>
        <dbReference type="ARBA" id="ARBA00022527"/>
    </source>
</evidence>
<dbReference type="Gene3D" id="1.10.510.10">
    <property type="entry name" value="Transferase(Phosphotransferase) domain 1"/>
    <property type="match status" value="1"/>
</dbReference>
<dbReference type="Proteomes" id="UP000001068">
    <property type="component" value="Chromosome"/>
</dbReference>
<protein>
    <recommendedName>
        <fullName evidence="2">non-specific serine/threonine protein kinase</fullName>
        <ecNumber evidence="2">2.7.11.1</ecNumber>
    </recommendedName>
</protein>
<accession>E8RA98</accession>
<dbReference type="HOGENOM" id="CLU_018693_3_3_2"/>
<dbReference type="Gene3D" id="3.30.200.20">
    <property type="entry name" value="Phosphorylase Kinase, domain 1"/>
    <property type="match status" value="1"/>
</dbReference>
<comment type="catalytic activity">
    <reaction evidence="10">
        <text>L-threonyl-[protein] + ATP = O-phospho-L-threonyl-[protein] + ADP + H(+)</text>
        <dbReference type="Rhea" id="RHEA:46608"/>
        <dbReference type="Rhea" id="RHEA-COMP:11060"/>
        <dbReference type="Rhea" id="RHEA-COMP:11605"/>
        <dbReference type="ChEBI" id="CHEBI:15378"/>
        <dbReference type="ChEBI" id="CHEBI:30013"/>
        <dbReference type="ChEBI" id="CHEBI:30616"/>
        <dbReference type="ChEBI" id="CHEBI:61977"/>
        <dbReference type="ChEBI" id="CHEBI:456216"/>
        <dbReference type="EC" id="2.7.11.1"/>
    </reaction>
</comment>
<keyword evidence="3 13" id="KW-0723">Serine/threonine-protein kinase</keyword>
<dbReference type="InterPro" id="IPR000687">
    <property type="entry name" value="RIO_kinase"/>
</dbReference>
<dbReference type="GO" id="GO:0004674">
    <property type="term" value="F:protein serine/threonine kinase activity"/>
    <property type="evidence" value="ECO:0007669"/>
    <property type="project" value="UniProtKB-KW"/>
</dbReference>
<dbReference type="SUPFAM" id="SSF56112">
    <property type="entry name" value="Protein kinase-like (PK-like)"/>
    <property type="match status" value="1"/>
</dbReference>
<keyword evidence="9" id="KW-0460">Magnesium</keyword>
<sequence length="271" mass="31219">MSDDIDRLLGGRNEPRRKDKDLFETVEEVFDTATVMTIVELTRRKVIRKLSGVISAGKEARVYLASGYRGEYLAVKIYLTSSAEFRKGIYKYIAGDPRFENIRVRDTRDLIYAWTRKEYRNLKRMHAAGVKVPRPVAFMNNVLVMEFLGENGVRYPLLVEAYRELDAEELRNLYRLILEEVVKIYCKARLVHGDLSEYNVMVTPGPDVAIIDVSQAVDLSHPNADEFLARDLRNINRFFREEAGIDTLSLEELLEVVKTCQAMKREDSSQA</sequence>
<dbReference type="EC" id="2.7.11.1" evidence="2"/>
<dbReference type="KEGG" id="dmu:Desmu_1102"/>
<keyword evidence="4 13" id="KW-0808">Transferase</keyword>
<keyword evidence="6" id="KW-0547">Nucleotide-binding</keyword>
<keyword evidence="5" id="KW-0479">Metal-binding</keyword>
<dbReference type="InterPro" id="IPR018934">
    <property type="entry name" value="RIO_dom"/>
</dbReference>
<name>E8RA98_DESM0</name>
<dbReference type="InterPro" id="IPR011009">
    <property type="entry name" value="Kinase-like_dom_sf"/>
</dbReference>
<dbReference type="InterPro" id="IPR018935">
    <property type="entry name" value="RIO_kinase_CS"/>
</dbReference>
<evidence type="ECO:0000256" key="4">
    <source>
        <dbReference type="ARBA" id="ARBA00022679"/>
    </source>
</evidence>
<gene>
    <name evidence="13" type="ordered locus">Desmu_1102</name>
</gene>
<evidence type="ECO:0000256" key="9">
    <source>
        <dbReference type="ARBA" id="ARBA00022842"/>
    </source>
</evidence>
<reference evidence="14" key="1">
    <citation type="submission" date="2010-11" db="EMBL/GenBank/DDBJ databases">
        <title>The complete genome of Desulfurococcus mucosus DSM 2162.</title>
        <authorList>
            <consortium name="US DOE Joint Genome Institute (JGI-PGF)"/>
            <person name="Lucas S."/>
            <person name="Copeland A."/>
            <person name="Lapidus A."/>
            <person name="Bruce D."/>
            <person name="Goodwin L."/>
            <person name="Pitluck S."/>
            <person name="Kyrpides N."/>
            <person name="Mavromatis K."/>
            <person name="Pagani I."/>
            <person name="Ivanova N."/>
            <person name="Ovchinnikova G."/>
            <person name="Chertkov O."/>
            <person name="Held B."/>
            <person name="Brettin T."/>
            <person name="Detter J.C."/>
            <person name="Tapia R."/>
            <person name="Han C."/>
            <person name="Land M."/>
            <person name="Hauser L."/>
            <person name="Markowitz V."/>
            <person name="Cheng J.-F."/>
            <person name="Hugenholtz P."/>
            <person name="Woyke T."/>
            <person name="Wu D."/>
            <person name="Wirth R."/>
            <person name="Bilek Y."/>
            <person name="Hader T."/>
            <person name="Klenk H.-P."/>
            <person name="Eisen J.A."/>
        </authorList>
    </citation>
    <scope>NUCLEOTIDE SEQUENCE [LARGE SCALE GENOMIC DNA]</scope>
    <source>
        <strain evidence="14">ATCC 35584 / DSM 2162 / JCM 9187 / O7/1</strain>
    </source>
</reference>
<evidence type="ECO:0000256" key="2">
    <source>
        <dbReference type="ARBA" id="ARBA00012513"/>
    </source>
</evidence>
<keyword evidence="14" id="KW-1185">Reference proteome</keyword>
<dbReference type="InterPro" id="IPR051272">
    <property type="entry name" value="RIO-type_Ser/Thr_kinase"/>
</dbReference>
<dbReference type="OrthoDB" id="31344at2157"/>
<comment type="catalytic activity">
    <reaction evidence="11">
        <text>L-seryl-[protein] + ATP = O-phospho-L-seryl-[protein] + ADP + H(+)</text>
        <dbReference type="Rhea" id="RHEA:17989"/>
        <dbReference type="Rhea" id="RHEA-COMP:9863"/>
        <dbReference type="Rhea" id="RHEA-COMP:11604"/>
        <dbReference type="ChEBI" id="CHEBI:15378"/>
        <dbReference type="ChEBI" id="CHEBI:29999"/>
        <dbReference type="ChEBI" id="CHEBI:30616"/>
        <dbReference type="ChEBI" id="CHEBI:83421"/>
        <dbReference type="ChEBI" id="CHEBI:456216"/>
        <dbReference type="EC" id="2.7.11.1"/>
    </reaction>
</comment>
<reference evidence="13 14" key="2">
    <citation type="journal article" date="2011" name="Stand. Genomic Sci.">
        <title>Complete genome sequence of Desulfurococcus mucosus type strain (O7/1).</title>
        <authorList>
            <person name="Wirth R."/>
            <person name="Chertkov O."/>
            <person name="Held B."/>
            <person name="Lapidus A."/>
            <person name="Nolan M."/>
            <person name="Lucas S."/>
            <person name="Hammon N."/>
            <person name="Deshpande S."/>
            <person name="Cheng J.F."/>
            <person name="Tapia R."/>
            <person name="Han C."/>
            <person name="Goodwin L."/>
            <person name="Pitluck S."/>
            <person name="Liolios K."/>
            <person name="Ioanna P."/>
            <person name="Ivanova N."/>
            <person name="Mavromatis K."/>
            <person name="Mikhailova N."/>
            <person name="Pati A."/>
            <person name="Chen A."/>
            <person name="Palaniappan K."/>
            <person name="Land M."/>
            <person name="Hauser L."/>
            <person name="Chang Y.J."/>
            <person name="Jeffries C.D."/>
            <person name="Bilek Y."/>
            <person name="Hader T."/>
            <person name="Rohde M."/>
            <person name="Spring S."/>
            <person name="Sikorski J."/>
            <person name="Goker M."/>
            <person name="Woyke T."/>
            <person name="Bristow J."/>
            <person name="Eisen J.A."/>
            <person name="Markowitz V."/>
            <person name="Hugenholtz P."/>
            <person name="Kyrpides N.C."/>
            <person name="Klenk H.P."/>
        </authorList>
    </citation>
    <scope>NUCLEOTIDE SEQUENCE [LARGE SCALE GENOMIC DNA]</scope>
    <source>
        <strain evidence="14">ATCC 35584 / DSM 2162 / JCM 9187 / O7/1</strain>
    </source>
</reference>
<dbReference type="PANTHER" id="PTHR45723">
    <property type="entry name" value="SERINE/THREONINE-PROTEIN KINASE RIO1"/>
    <property type="match status" value="1"/>
</dbReference>
<evidence type="ECO:0000256" key="11">
    <source>
        <dbReference type="ARBA" id="ARBA00048679"/>
    </source>
</evidence>
<dbReference type="STRING" id="765177.Desmu_1102"/>
<evidence type="ECO:0000256" key="1">
    <source>
        <dbReference type="ARBA" id="ARBA00009196"/>
    </source>
</evidence>
<evidence type="ECO:0000256" key="5">
    <source>
        <dbReference type="ARBA" id="ARBA00022723"/>
    </source>
</evidence>
<evidence type="ECO:0000256" key="6">
    <source>
        <dbReference type="ARBA" id="ARBA00022741"/>
    </source>
</evidence>
<dbReference type="GO" id="GO:0106310">
    <property type="term" value="F:protein serine kinase activity"/>
    <property type="evidence" value="ECO:0007669"/>
    <property type="project" value="RHEA"/>
</dbReference>
<dbReference type="PROSITE" id="PS01245">
    <property type="entry name" value="RIO1"/>
    <property type="match status" value="1"/>
</dbReference>
<dbReference type="GO" id="GO:0005524">
    <property type="term" value="F:ATP binding"/>
    <property type="evidence" value="ECO:0007669"/>
    <property type="project" value="UniProtKB-KW"/>
</dbReference>
<evidence type="ECO:0000256" key="7">
    <source>
        <dbReference type="ARBA" id="ARBA00022777"/>
    </source>
</evidence>
<feature type="domain" description="Protein kinase" evidence="12">
    <location>
        <begin position="48"/>
        <end position="271"/>
    </location>
</feature>
<dbReference type="CDD" id="cd05145">
    <property type="entry name" value="RIO1_like"/>
    <property type="match status" value="1"/>
</dbReference>
<dbReference type="AlphaFoldDB" id="E8RA98"/>
<comment type="similarity">
    <text evidence="1">Belongs to the protein kinase superfamily. RIO-type Ser/Thr kinase family.</text>
</comment>
<dbReference type="eggNOG" id="arCOG01180">
    <property type="taxonomic scope" value="Archaea"/>
</dbReference>
<evidence type="ECO:0000256" key="10">
    <source>
        <dbReference type="ARBA" id="ARBA00047899"/>
    </source>
</evidence>
<evidence type="ECO:0000313" key="14">
    <source>
        <dbReference type="Proteomes" id="UP000001068"/>
    </source>
</evidence>
<dbReference type="InterPro" id="IPR000719">
    <property type="entry name" value="Prot_kinase_dom"/>
</dbReference>
<dbReference type="GeneID" id="10153812"/>
<dbReference type="PROSITE" id="PS50011">
    <property type="entry name" value="PROTEIN_KINASE_DOM"/>
    <property type="match status" value="1"/>
</dbReference>
<keyword evidence="7 13" id="KW-0418">Kinase</keyword>
<organism evidence="13 14">
    <name type="scientific">Desulfurococcus mucosus (strain ATCC 35584 / DSM 2162 / JCM 9187 / O7/1)</name>
    <dbReference type="NCBI Taxonomy" id="765177"/>
    <lineage>
        <taxon>Archaea</taxon>
        <taxon>Thermoproteota</taxon>
        <taxon>Thermoprotei</taxon>
        <taxon>Desulfurococcales</taxon>
        <taxon>Desulfurococcaceae</taxon>
        <taxon>Desulfurococcus</taxon>
    </lineage>
</organism>